<dbReference type="InterPro" id="IPR003660">
    <property type="entry name" value="HAMP_dom"/>
</dbReference>
<evidence type="ECO:0000313" key="9">
    <source>
        <dbReference type="Proteomes" id="UP000198672"/>
    </source>
</evidence>
<comment type="catalytic activity">
    <reaction evidence="3">
        <text>2 GTP = 3',3'-c-di-GMP + 2 diphosphate</text>
        <dbReference type="Rhea" id="RHEA:24898"/>
        <dbReference type="ChEBI" id="CHEBI:33019"/>
        <dbReference type="ChEBI" id="CHEBI:37565"/>
        <dbReference type="ChEBI" id="CHEBI:58805"/>
        <dbReference type="EC" id="2.7.7.65"/>
    </reaction>
</comment>
<evidence type="ECO:0000256" key="5">
    <source>
        <dbReference type="SAM" id="Phobius"/>
    </source>
</evidence>
<dbReference type="CDD" id="cd01949">
    <property type="entry name" value="GGDEF"/>
    <property type="match status" value="1"/>
</dbReference>
<dbReference type="GO" id="GO:0052621">
    <property type="term" value="F:diguanylate cyclase activity"/>
    <property type="evidence" value="ECO:0007669"/>
    <property type="project" value="UniProtKB-EC"/>
</dbReference>
<dbReference type="GO" id="GO:1902201">
    <property type="term" value="P:negative regulation of bacterial-type flagellum-dependent cell motility"/>
    <property type="evidence" value="ECO:0007669"/>
    <property type="project" value="TreeGrafter"/>
</dbReference>
<accession>A0A1H3FUX7</accession>
<evidence type="ECO:0000259" key="6">
    <source>
        <dbReference type="PROSITE" id="PS50885"/>
    </source>
</evidence>
<name>A0A1H3FUX7_ALLWA</name>
<dbReference type="SUPFAM" id="SSF158472">
    <property type="entry name" value="HAMP domain-like"/>
    <property type="match status" value="1"/>
</dbReference>
<feature type="transmembrane region" description="Helical" evidence="5">
    <location>
        <begin position="20"/>
        <end position="41"/>
    </location>
</feature>
<dbReference type="EC" id="2.7.7.65" evidence="2"/>
<dbReference type="Proteomes" id="UP000198672">
    <property type="component" value="Unassembled WGS sequence"/>
</dbReference>
<dbReference type="PROSITE" id="PS50885">
    <property type="entry name" value="HAMP"/>
    <property type="match status" value="1"/>
</dbReference>
<dbReference type="RefSeq" id="WP_091333665.1">
    <property type="nucleotide sequence ID" value="NZ_FNOW01000021.1"/>
</dbReference>
<proteinExistence type="predicted"/>
<dbReference type="InterPro" id="IPR029787">
    <property type="entry name" value="Nucleotide_cyclase"/>
</dbReference>
<feature type="domain" description="HAMP" evidence="6">
    <location>
        <begin position="278"/>
        <end position="334"/>
    </location>
</feature>
<dbReference type="SUPFAM" id="SSF55073">
    <property type="entry name" value="Nucleotide cyclase"/>
    <property type="match status" value="1"/>
</dbReference>
<dbReference type="PROSITE" id="PS50887">
    <property type="entry name" value="GGDEF"/>
    <property type="match status" value="1"/>
</dbReference>
<feature type="coiled-coil region" evidence="4">
    <location>
        <begin position="326"/>
        <end position="367"/>
    </location>
</feature>
<dbReference type="FunFam" id="3.30.70.270:FF:000001">
    <property type="entry name" value="Diguanylate cyclase domain protein"/>
    <property type="match status" value="1"/>
</dbReference>
<organism evidence="8 9">
    <name type="scientific">Allochromatium warmingii</name>
    <name type="common">Chromatium warmingii</name>
    <dbReference type="NCBI Taxonomy" id="61595"/>
    <lineage>
        <taxon>Bacteria</taxon>
        <taxon>Pseudomonadati</taxon>
        <taxon>Pseudomonadota</taxon>
        <taxon>Gammaproteobacteria</taxon>
        <taxon>Chromatiales</taxon>
        <taxon>Chromatiaceae</taxon>
        <taxon>Allochromatium</taxon>
    </lineage>
</organism>
<dbReference type="Pfam" id="PF00672">
    <property type="entry name" value="HAMP"/>
    <property type="match status" value="1"/>
</dbReference>
<keyword evidence="9" id="KW-1185">Reference proteome</keyword>
<comment type="cofactor">
    <cofactor evidence="1">
        <name>Mg(2+)</name>
        <dbReference type="ChEBI" id="CHEBI:18420"/>
    </cofactor>
</comment>
<dbReference type="GO" id="GO:0007165">
    <property type="term" value="P:signal transduction"/>
    <property type="evidence" value="ECO:0007669"/>
    <property type="project" value="InterPro"/>
</dbReference>
<keyword evidence="5" id="KW-0812">Transmembrane</keyword>
<protein>
    <recommendedName>
        <fullName evidence="2">diguanylate cyclase</fullName>
        <ecNumber evidence="2">2.7.7.65</ecNumber>
    </recommendedName>
</protein>
<reference evidence="9" key="1">
    <citation type="submission" date="2016-10" db="EMBL/GenBank/DDBJ databases">
        <authorList>
            <person name="Varghese N."/>
            <person name="Submissions S."/>
        </authorList>
    </citation>
    <scope>NUCLEOTIDE SEQUENCE [LARGE SCALE GENOMIC DNA]</scope>
    <source>
        <strain evidence="9">DSM 173</strain>
    </source>
</reference>
<dbReference type="OrthoDB" id="9812260at2"/>
<dbReference type="Gene3D" id="6.10.340.10">
    <property type="match status" value="1"/>
</dbReference>
<dbReference type="NCBIfam" id="TIGR00254">
    <property type="entry name" value="GGDEF"/>
    <property type="match status" value="1"/>
</dbReference>
<dbReference type="Pfam" id="PF00990">
    <property type="entry name" value="GGDEF"/>
    <property type="match status" value="1"/>
</dbReference>
<dbReference type="InterPro" id="IPR000160">
    <property type="entry name" value="GGDEF_dom"/>
</dbReference>
<gene>
    <name evidence="8" type="ORF">SAMN05421644_1211</name>
</gene>
<feature type="domain" description="GGDEF" evidence="7">
    <location>
        <begin position="395"/>
        <end position="524"/>
    </location>
</feature>
<sequence length="524" mass="59967">MSLHTLSFLSPRSLNFRLIASFFSILLLIFSIGNVITIQLAREQLYQQRDAQIAAQRETFRIEIEQAEQHLIADLQAQLAIITKAVRGPLQNHVSVVRDVGESAEAQIVRQFADCLRNTETSRIYSCLKVHAHHFSLDSIDLTNHLMIKTSIELLLSREELVAVEVLDWEDQLFAGYALDRDGILHPLRQRFASQRQILRRLEQPVVEDDYLGRVIFHYHTETIDAQSRRAEESIAQFIEYSDRSAVTATHQITQTRLIEGVIFFVLSLLAISIITLVTIIRPLTQLTRHAEYIAQGDWHVIQACDASVQRRDELGILIRTFNLMLETIRTTHQELKNANTCLEQKVKERTRELEEKNQQLERLSSTDGLTQISNRVKLDEQFREQLQLAQRYDAVFSILLCDVDFFKRINDTYGHQSGDLVLIEMAQLLQQEMRQTDHVGRWGGEEFLVILPETSLTDALALAERLRCTIANHTFPGGPTSVTISAGLSSYQIGDTQETMVERADQALYRAKSEGRNRVLAYS</sequence>
<keyword evidence="5" id="KW-1133">Transmembrane helix</keyword>
<dbReference type="SMART" id="SM00304">
    <property type="entry name" value="HAMP"/>
    <property type="match status" value="1"/>
</dbReference>
<keyword evidence="5" id="KW-0472">Membrane</keyword>
<dbReference type="AlphaFoldDB" id="A0A1H3FUX7"/>
<dbReference type="GO" id="GO:0043709">
    <property type="term" value="P:cell adhesion involved in single-species biofilm formation"/>
    <property type="evidence" value="ECO:0007669"/>
    <property type="project" value="TreeGrafter"/>
</dbReference>
<dbReference type="PANTHER" id="PTHR45138">
    <property type="entry name" value="REGULATORY COMPONENTS OF SENSORY TRANSDUCTION SYSTEM"/>
    <property type="match status" value="1"/>
</dbReference>
<dbReference type="STRING" id="61595.SAMN05421644_1211"/>
<evidence type="ECO:0000259" key="7">
    <source>
        <dbReference type="PROSITE" id="PS50887"/>
    </source>
</evidence>
<dbReference type="InterPro" id="IPR043128">
    <property type="entry name" value="Rev_trsase/Diguanyl_cyclase"/>
</dbReference>
<dbReference type="EMBL" id="FNOW01000021">
    <property type="protein sequence ID" value="SDX94635.1"/>
    <property type="molecule type" value="Genomic_DNA"/>
</dbReference>
<dbReference type="SMART" id="SM00267">
    <property type="entry name" value="GGDEF"/>
    <property type="match status" value="1"/>
</dbReference>
<feature type="transmembrane region" description="Helical" evidence="5">
    <location>
        <begin position="262"/>
        <end position="281"/>
    </location>
</feature>
<dbReference type="PANTHER" id="PTHR45138:SF9">
    <property type="entry name" value="DIGUANYLATE CYCLASE DGCM-RELATED"/>
    <property type="match status" value="1"/>
</dbReference>
<evidence type="ECO:0000256" key="2">
    <source>
        <dbReference type="ARBA" id="ARBA00012528"/>
    </source>
</evidence>
<evidence type="ECO:0000313" key="8">
    <source>
        <dbReference type="EMBL" id="SDX94635.1"/>
    </source>
</evidence>
<dbReference type="CDD" id="cd06225">
    <property type="entry name" value="HAMP"/>
    <property type="match status" value="1"/>
</dbReference>
<dbReference type="InterPro" id="IPR050469">
    <property type="entry name" value="Diguanylate_Cyclase"/>
</dbReference>
<dbReference type="GO" id="GO:0005886">
    <property type="term" value="C:plasma membrane"/>
    <property type="evidence" value="ECO:0007669"/>
    <property type="project" value="TreeGrafter"/>
</dbReference>
<evidence type="ECO:0000256" key="3">
    <source>
        <dbReference type="ARBA" id="ARBA00034247"/>
    </source>
</evidence>
<dbReference type="Gene3D" id="3.30.70.270">
    <property type="match status" value="1"/>
</dbReference>
<keyword evidence="4" id="KW-0175">Coiled coil</keyword>
<evidence type="ECO:0000256" key="4">
    <source>
        <dbReference type="SAM" id="Coils"/>
    </source>
</evidence>
<evidence type="ECO:0000256" key="1">
    <source>
        <dbReference type="ARBA" id="ARBA00001946"/>
    </source>
</evidence>